<evidence type="ECO:0000259" key="4">
    <source>
        <dbReference type="Pfam" id="PF00264"/>
    </source>
</evidence>
<dbReference type="EMBL" id="QGMK01000294">
    <property type="protein sequence ID" value="TVY82631.1"/>
    <property type="molecule type" value="Genomic_DNA"/>
</dbReference>
<dbReference type="GO" id="GO:0016491">
    <property type="term" value="F:oxidoreductase activity"/>
    <property type="evidence" value="ECO:0007669"/>
    <property type="project" value="InterPro"/>
</dbReference>
<feature type="signal peptide" evidence="3">
    <location>
        <begin position="1"/>
        <end position="18"/>
    </location>
</feature>
<accession>A0A8T9CAL5</accession>
<dbReference type="Proteomes" id="UP000469558">
    <property type="component" value="Unassembled WGS sequence"/>
</dbReference>
<feature type="domain" description="Tyrosinase copper-binding" evidence="4">
    <location>
        <begin position="73"/>
        <end position="292"/>
    </location>
</feature>
<dbReference type="SUPFAM" id="SSF48056">
    <property type="entry name" value="Di-copper centre-containing domain"/>
    <property type="match status" value="1"/>
</dbReference>
<dbReference type="InterPro" id="IPR050316">
    <property type="entry name" value="Tyrosinase/Hemocyanin"/>
</dbReference>
<reference evidence="5 6" key="1">
    <citation type="submission" date="2018-05" db="EMBL/GenBank/DDBJ databases">
        <title>Genome sequencing and assembly of the regulated plant pathogen Lachnellula willkommii and related sister species for the development of diagnostic species identification markers.</title>
        <authorList>
            <person name="Giroux E."/>
            <person name="Bilodeau G."/>
        </authorList>
    </citation>
    <scope>NUCLEOTIDE SEQUENCE [LARGE SCALE GENOMIC DNA]</scope>
    <source>
        <strain evidence="5 6">CBS 268.59</strain>
    </source>
</reference>
<evidence type="ECO:0000256" key="3">
    <source>
        <dbReference type="SAM" id="SignalP"/>
    </source>
</evidence>
<protein>
    <submittedName>
        <fullName evidence="5">Tyrosinase ustQ</fullName>
    </submittedName>
</protein>
<dbReference type="GO" id="GO:0046872">
    <property type="term" value="F:metal ion binding"/>
    <property type="evidence" value="ECO:0007669"/>
    <property type="project" value="UniProtKB-KW"/>
</dbReference>
<dbReference type="AlphaFoldDB" id="A0A8T9CAL5"/>
<evidence type="ECO:0000313" key="5">
    <source>
        <dbReference type="EMBL" id="TVY82631.1"/>
    </source>
</evidence>
<evidence type="ECO:0000313" key="6">
    <source>
        <dbReference type="Proteomes" id="UP000469558"/>
    </source>
</evidence>
<keyword evidence="2" id="KW-0186">Copper</keyword>
<dbReference type="PRINTS" id="PR00092">
    <property type="entry name" value="TYROSINASE"/>
</dbReference>
<sequence length="358" mass="39677">MAAFLFLLLSTCVTQVLAACASTEIRKEWRSFSTDEQAAWIDAIKCMAQLPHNDSLISTVGEFFANITSNSSYYDDYTYVHSDLNPAIHFTGLFFPFHRFFVWSYTQSLKNDCGYTGVSPYWDWTLDAADFTGSDIWSDNTTSGLGQPTGVTDNDYVVGTGGFASDFALAYPLPHNLRRNYTLEPWVADVDEPTLFTEPYKQANASFTPEVISAMISSYVGDFKGFQTAVEALEGPHSAVHEIMGGDLGGYCPENADAACFANEPSPTFSANEPLFWMHHGMIDRVWWLWQNANANNTNAFFGGSVQNLTYLAEFPNGSPPYLSMDSVLPTDGILSQGITLADVWISEGDYLCYTYDS</sequence>
<comment type="caution">
    <text evidence="5">The sequence shown here is derived from an EMBL/GenBank/DDBJ whole genome shotgun (WGS) entry which is preliminary data.</text>
</comment>
<evidence type="ECO:0000256" key="1">
    <source>
        <dbReference type="ARBA" id="ARBA00022723"/>
    </source>
</evidence>
<keyword evidence="3" id="KW-0732">Signal</keyword>
<evidence type="ECO:0000256" key="2">
    <source>
        <dbReference type="ARBA" id="ARBA00023008"/>
    </source>
</evidence>
<dbReference type="Pfam" id="PF00264">
    <property type="entry name" value="Tyrosinase"/>
    <property type="match status" value="1"/>
</dbReference>
<organism evidence="5 6">
    <name type="scientific">Lachnellula suecica</name>
    <dbReference type="NCBI Taxonomy" id="602035"/>
    <lineage>
        <taxon>Eukaryota</taxon>
        <taxon>Fungi</taxon>
        <taxon>Dikarya</taxon>
        <taxon>Ascomycota</taxon>
        <taxon>Pezizomycotina</taxon>
        <taxon>Leotiomycetes</taxon>
        <taxon>Helotiales</taxon>
        <taxon>Lachnaceae</taxon>
        <taxon>Lachnellula</taxon>
    </lineage>
</organism>
<gene>
    <name evidence="5" type="primary">ustQ_0</name>
    <name evidence="5" type="ORF">LSUE1_G002683</name>
</gene>
<dbReference type="InterPro" id="IPR008922">
    <property type="entry name" value="Di-copper_centre_dom_sf"/>
</dbReference>
<dbReference type="Gene3D" id="1.10.1280.10">
    <property type="entry name" value="Di-copper center containing domain from catechol oxidase"/>
    <property type="match status" value="1"/>
</dbReference>
<feature type="chain" id="PRO_5035915549" evidence="3">
    <location>
        <begin position="19"/>
        <end position="358"/>
    </location>
</feature>
<name>A0A8T9CAL5_9HELO</name>
<dbReference type="PANTHER" id="PTHR11474">
    <property type="entry name" value="TYROSINASE FAMILY MEMBER"/>
    <property type="match status" value="1"/>
</dbReference>
<dbReference type="OrthoDB" id="6132182at2759"/>
<proteinExistence type="predicted"/>
<dbReference type="PANTHER" id="PTHR11474:SF126">
    <property type="entry name" value="TYROSINASE-LIKE PROTEIN TYR-1-RELATED"/>
    <property type="match status" value="1"/>
</dbReference>
<keyword evidence="1" id="KW-0479">Metal-binding</keyword>
<keyword evidence="6" id="KW-1185">Reference proteome</keyword>
<dbReference type="InterPro" id="IPR002227">
    <property type="entry name" value="Tyrosinase_Cu-bd"/>
</dbReference>